<evidence type="ECO:0000256" key="2">
    <source>
        <dbReference type="ARBA" id="ARBA00022679"/>
    </source>
</evidence>
<protein>
    <recommendedName>
        <fullName evidence="8">Cytidylate kinase</fullName>
        <shortName evidence="8">CK</shortName>
        <ecNumber evidence="8">2.7.4.25</ecNumber>
    </recommendedName>
    <alternativeName>
        <fullName evidence="8">Cytidine monophosphate kinase</fullName>
        <shortName evidence="8">CMP kinase</shortName>
    </alternativeName>
</protein>
<evidence type="ECO:0000256" key="7">
    <source>
        <dbReference type="ARBA" id="ARBA00048478"/>
    </source>
</evidence>
<gene>
    <name evidence="8" type="primary">cmk</name>
    <name evidence="10" type="ORF">HEPPS_04480</name>
</gene>
<dbReference type="EC" id="2.7.4.25" evidence="8"/>
<dbReference type="GO" id="GO:0006220">
    <property type="term" value="P:pyrimidine nucleotide metabolic process"/>
    <property type="evidence" value="ECO:0007669"/>
    <property type="project" value="UniProtKB-UniRule"/>
</dbReference>
<evidence type="ECO:0000256" key="8">
    <source>
        <dbReference type="HAMAP-Rule" id="MF_00238"/>
    </source>
</evidence>
<evidence type="ECO:0000256" key="5">
    <source>
        <dbReference type="ARBA" id="ARBA00022840"/>
    </source>
</evidence>
<dbReference type="GO" id="GO:0005737">
    <property type="term" value="C:cytoplasm"/>
    <property type="evidence" value="ECO:0007669"/>
    <property type="project" value="UniProtKB-SubCell"/>
</dbReference>
<evidence type="ECO:0000256" key="1">
    <source>
        <dbReference type="ARBA" id="ARBA00009427"/>
    </source>
</evidence>
<accession>A0A0G7ZNE2</accession>
<keyword evidence="11" id="KW-1185">Reference proteome</keyword>
<keyword evidence="2 8" id="KW-0808">Transferase</keyword>
<evidence type="ECO:0000313" key="10">
    <source>
        <dbReference type="EMBL" id="CRX37221.1"/>
    </source>
</evidence>
<dbReference type="AlphaFoldDB" id="A0A0G7ZNE2"/>
<evidence type="ECO:0000259" key="9">
    <source>
        <dbReference type="Pfam" id="PF02224"/>
    </source>
</evidence>
<organism evidence="10 11">
    <name type="scientific">Candidatus Hepatoplasma crinochetorum</name>
    <dbReference type="NCBI Taxonomy" id="295596"/>
    <lineage>
        <taxon>Bacteria</taxon>
        <taxon>Bacillati</taxon>
        <taxon>Mycoplasmatota</taxon>
        <taxon>Mollicutes</taxon>
        <taxon>Candidatus Hepatoplasmataceae</taxon>
        <taxon>Candidatus Hepatoplasma</taxon>
    </lineage>
</organism>
<evidence type="ECO:0000256" key="6">
    <source>
        <dbReference type="ARBA" id="ARBA00047615"/>
    </source>
</evidence>
<evidence type="ECO:0000256" key="3">
    <source>
        <dbReference type="ARBA" id="ARBA00022741"/>
    </source>
</evidence>
<name>A0A0G7ZNE2_9MOLU</name>
<keyword evidence="5 8" id="KW-0067">ATP-binding</keyword>
<dbReference type="GO" id="GO:0036430">
    <property type="term" value="F:CMP kinase activity"/>
    <property type="evidence" value="ECO:0007669"/>
    <property type="project" value="RHEA"/>
</dbReference>
<keyword evidence="4 8" id="KW-0418">Kinase</keyword>
<comment type="subcellular location">
    <subcellularLocation>
        <location evidence="8">Cytoplasm</location>
    </subcellularLocation>
</comment>
<dbReference type="InterPro" id="IPR027417">
    <property type="entry name" value="P-loop_NTPase"/>
</dbReference>
<dbReference type="InterPro" id="IPR011994">
    <property type="entry name" value="Cytidylate_kinase_dom"/>
</dbReference>
<proteinExistence type="inferred from homology"/>
<feature type="domain" description="Cytidylate kinase" evidence="9">
    <location>
        <begin position="8"/>
        <end position="210"/>
    </location>
</feature>
<reference evidence="11" key="1">
    <citation type="submission" date="2015-05" db="EMBL/GenBank/DDBJ databases">
        <authorList>
            <person name="Collingro A."/>
        </authorList>
    </citation>
    <scope>NUCLEOTIDE SEQUENCE [LARGE SCALE GENOMIC DNA]</scope>
    <source>
        <strain evidence="11">Ps</strain>
    </source>
</reference>
<sequence>MNFNNYNIAIDGYAATGKSTLALALSLDLKMKFLNTGKMYRLVALFYLRNNYNEEQLKKNIGKIKFKYKNNKIDIKNFSYDSLELEFPEISDLSSKLSQLKFVRDYLTKVQKKILKKGGFIVEGRDIGTIIIPDAKIKFFLTVSDEEGAKRRFAEIKKMHKDIKFEKILERIKMRNKNDKNRKLAPLIPAKDAIKIDTTNKNYKQVYDLIKIKILEINNKNDKFA</sequence>
<dbReference type="CDD" id="cd02020">
    <property type="entry name" value="CMPK"/>
    <property type="match status" value="1"/>
</dbReference>
<feature type="binding site" evidence="8">
    <location>
        <begin position="12"/>
        <end position="20"/>
    </location>
    <ligand>
        <name>ATP</name>
        <dbReference type="ChEBI" id="CHEBI:30616"/>
    </ligand>
</feature>
<dbReference type="NCBIfam" id="TIGR00017">
    <property type="entry name" value="cmk"/>
    <property type="match status" value="1"/>
</dbReference>
<dbReference type="HAMAP" id="MF_00238">
    <property type="entry name" value="Cytidyl_kinase_type1"/>
    <property type="match status" value="1"/>
</dbReference>
<dbReference type="GO" id="GO:0036431">
    <property type="term" value="F:dCMP kinase activity"/>
    <property type="evidence" value="ECO:0007669"/>
    <property type="project" value="InterPro"/>
</dbReference>
<comment type="similarity">
    <text evidence="1 8">Belongs to the cytidylate kinase family. Type 1 subfamily.</text>
</comment>
<evidence type="ECO:0000256" key="4">
    <source>
        <dbReference type="ARBA" id="ARBA00022777"/>
    </source>
</evidence>
<keyword evidence="8" id="KW-0963">Cytoplasm</keyword>
<dbReference type="Gene3D" id="3.40.50.300">
    <property type="entry name" value="P-loop containing nucleotide triphosphate hydrolases"/>
    <property type="match status" value="1"/>
</dbReference>
<dbReference type="InterPro" id="IPR003136">
    <property type="entry name" value="Cytidylate_kin"/>
</dbReference>
<dbReference type="Proteomes" id="UP000242141">
    <property type="component" value="Unassembled WGS sequence"/>
</dbReference>
<keyword evidence="3 8" id="KW-0547">Nucleotide-binding</keyword>
<comment type="catalytic activity">
    <reaction evidence="6 8">
        <text>dCMP + ATP = dCDP + ADP</text>
        <dbReference type="Rhea" id="RHEA:25094"/>
        <dbReference type="ChEBI" id="CHEBI:30616"/>
        <dbReference type="ChEBI" id="CHEBI:57566"/>
        <dbReference type="ChEBI" id="CHEBI:58593"/>
        <dbReference type="ChEBI" id="CHEBI:456216"/>
        <dbReference type="EC" id="2.7.4.25"/>
    </reaction>
</comment>
<comment type="catalytic activity">
    <reaction evidence="7 8">
        <text>CMP + ATP = CDP + ADP</text>
        <dbReference type="Rhea" id="RHEA:11600"/>
        <dbReference type="ChEBI" id="CHEBI:30616"/>
        <dbReference type="ChEBI" id="CHEBI:58069"/>
        <dbReference type="ChEBI" id="CHEBI:60377"/>
        <dbReference type="ChEBI" id="CHEBI:456216"/>
        <dbReference type="EC" id="2.7.4.25"/>
    </reaction>
</comment>
<dbReference type="SUPFAM" id="SSF52540">
    <property type="entry name" value="P-loop containing nucleoside triphosphate hydrolases"/>
    <property type="match status" value="1"/>
</dbReference>
<dbReference type="GO" id="GO:0005524">
    <property type="term" value="F:ATP binding"/>
    <property type="evidence" value="ECO:0007669"/>
    <property type="project" value="UniProtKB-UniRule"/>
</dbReference>
<evidence type="ECO:0000313" key="11">
    <source>
        <dbReference type="Proteomes" id="UP000242141"/>
    </source>
</evidence>
<dbReference type="EMBL" id="CWGI01000001">
    <property type="protein sequence ID" value="CRX37221.1"/>
    <property type="molecule type" value="Genomic_DNA"/>
</dbReference>
<dbReference type="Pfam" id="PF02224">
    <property type="entry name" value="Cytidylate_kin"/>
    <property type="match status" value="1"/>
</dbReference>